<dbReference type="Pfam" id="PF02021">
    <property type="entry name" value="UPF0102"/>
    <property type="match status" value="1"/>
</dbReference>
<comment type="caution">
    <text evidence="3">The sequence shown here is derived from an EMBL/GenBank/DDBJ whole genome shotgun (WGS) entry which is preliminary data.</text>
</comment>
<reference evidence="3 4" key="1">
    <citation type="journal article" date="2016" name="Nat. Commun.">
        <title>Thousands of microbial genomes shed light on interconnected biogeochemical processes in an aquifer system.</title>
        <authorList>
            <person name="Anantharaman K."/>
            <person name="Brown C.T."/>
            <person name="Hug L.A."/>
            <person name="Sharon I."/>
            <person name="Castelle C.J."/>
            <person name="Probst A.J."/>
            <person name="Thomas B.C."/>
            <person name="Singh A."/>
            <person name="Wilkins M.J."/>
            <person name="Karaoz U."/>
            <person name="Brodie E.L."/>
            <person name="Williams K.H."/>
            <person name="Hubbard S.S."/>
            <person name="Banfield J.F."/>
        </authorList>
    </citation>
    <scope>NUCLEOTIDE SEQUENCE [LARGE SCALE GENOMIC DNA]</scope>
</reference>
<dbReference type="InterPro" id="IPR011856">
    <property type="entry name" value="tRNA_endonuc-like_dom_sf"/>
</dbReference>
<name>A0A1G2KZK9_9BACT</name>
<proteinExistence type="inferred from homology"/>
<accession>A0A1G2KZK9</accession>
<dbReference type="InterPro" id="IPR011335">
    <property type="entry name" value="Restrct_endonuc-II-like"/>
</dbReference>
<protein>
    <recommendedName>
        <fullName evidence="2">UPF0102 protein A3C92_02305</fullName>
    </recommendedName>
</protein>
<evidence type="ECO:0000313" key="3">
    <source>
        <dbReference type="EMBL" id="OHA03869.1"/>
    </source>
</evidence>
<dbReference type="InterPro" id="IPR003509">
    <property type="entry name" value="UPF0102_YraN-like"/>
</dbReference>
<organism evidence="3 4">
    <name type="scientific">Candidatus Sungbacteria bacterium RIFCSPHIGHO2_02_FULL_53_17</name>
    <dbReference type="NCBI Taxonomy" id="1802275"/>
    <lineage>
        <taxon>Bacteria</taxon>
        <taxon>Candidatus Sungiibacteriota</taxon>
    </lineage>
</organism>
<gene>
    <name evidence="3" type="ORF">A3C92_02305</name>
</gene>
<sequence>MPSQKRKFGDVGEVIAAKYLIGKGYIVLERNYLKAWGEIDIVARKDGMLVFCEVKTREAKHVEHYLAEASINYLKIKKLQKICETYLLEKRYPTHQKWQIDVLAIAINKENKKARVKHFENAVWEKVY</sequence>
<dbReference type="PANTHER" id="PTHR34039">
    <property type="entry name" value="UPF0102 PROTEIN YRAN"/>
    <property type="match status" value="1"/>
</dbReference>
<dbReference type="GO" id="GO:0003676">
    <property type="term" value="F:nucleic acid binding"/>
    <property type="evidence" value="ECO:0007669"/>
    <property type="project" value="InterPro"/>
</dbReference>
<dbReference type="Gene3D" id="3.40.1350.10">
    <property type="match status" value="1"/>
</dbReference>
<dbReference type="Proteomes" id="UP000177177">
    <property type="component" value="Unassembled WGS sequence"/>
</dbReference>
<evidence type="ECO:0000313" key="4">
    <source>
        <dbReference type="Proteomes" id="UP000177177"/>
    </source>
</evidence>
<dbReference type="SUPFAM" id="SSF52980">
    <property type="entry name" value="Restriction endonuclease-like"/>
    <property type="match status" value="1"/>
</dbReference>
<dbReference type="HAMAP" id="MF_00048">
    <property type="entry name" value="UPF0102"/>
    <property type="match status" value="1"/>
</dbReference>
<dbReference type="AlphaFoldDB" id="A0A1G2KZK9"/>
<dbReference type="PANTHER" id="PTHR34039:SF1">
    <property type="entry name" value="UPF0102 PROTEIN YRAN"/>
    <property type="match status" value="1"/>
</dbReference>
<evidence type="ECO:0000256" key="2">
    <source>
        <dbReference type="HAMAP-Rule" id="MF_00048"/>
    </source>
</evidence>
<dbReference type="EMBL" id="MHQN01000010">
    <property type="protein sequence ID" value="OHA03869.1"/>
    <property type="molecule type" value="Genomic_DNA"/>
</dbReference>
<comment type="similarity">
    <text evidence="1 2">Belongs to the UPF0102 family.</text>
</comment>
<evidence type="ECO:0000256" key="1">
    <source>
        <dbReference type="ARBA" id="ARBA00006738"/>
    </source>
</evidence>